<proteinExistence type="predicted"/>
<protein>
    <submittedName>
        <fullName evidence="1">Uncharacterized protein</fullName>
    </submittedName>
</protein>
<reference evidence="1" key="1">
    <citation type="submission" date="2018-02" db="EMBL/GenBank/DDBJ databases">
        <title>Rhizophora mucronata_Transcriptome.</title>
        <authorList>
            <person name="Meera S.P."/>
            <person name="Sreeshan A."/>
            <person name="Augustine A."/>
        </authorList>
    </citation>
    <scope>NUCLEOTIDE SEQUENCE</scope>
    <source>
        <tissue evidence="1">Leaf</tissue>
    </source>
</reference>
<name>A0A2P2Q1N4_RHIMU</name>
<accession>A0A2P2Q1N4</accession>
<sequence length="15" mass="1614">MHVNYAGPIILASLD</sequence>
<dbReference type="EMBL" id="GGEC01080349">
    <property type="protein sequence ID" value="MBX60833.1"/>
    <property type="molecule type" value="Transcribed_RNA"/>
</dbReference>
<organism evidence="1">
    <name type="scientific">Rhizophora mucronata</name>
    <name type="common">Asiatic mangrove</name>
    <dbReference type="NCBI Taxonomy" id="61149"/>
    <lineage>
        <taxon>Eukaryota</taxon>
        <taxon>Viridiplantae</taxon>
        <taxon>Streptophyta</taxon>
        <taxon>Embryophyta</taxon>
        <taxon>Tracheophyta</taxon>
        <taxon>Spermatophyta</taxon>
        <taxon>Magnoliopsida</taxon>
        <taxon>eudicotyledons</taxon>
        <taxon>Gunneridae</taxon>
        <taxon>Pentapetalae</taxon>
        <taxon>rosids</taxon>
        <taxon>fabids</taxon>
        <taxon>Malpighiales</taxon>
        <taxon>Rhizophoraceae</taxon>
        <taxon>Rhizophora</taxon>
    </lineage>
</organism>
<evidence type="ECO:0000313" key="1">
    <source>
        <dbReference type="EMBL" id="MBX60833.1"/>
    </source>
</evidence>